<dbReference type="EMBL" id="JRLV01000008">
    <property type="protein sequence ID" value="KGO81169.1"/>
    <property type="molecule type" value="Genomic_DNA"/>
</dbReference>
<dbReference type="STRING" id="1406840.Q763_08790"/>
<organism evidence="1 2">
    <name type="scientific">Flavobacterium beibuense F44-8</name>
    <dbReference type="NCBI Taxonomy" id="1406840"/>
    <lineage>
        <taxon>Bacteria</taxon>
        <taxon>Pseudomonadati</taxon>
        <taxon>Bacteroidota</taxon>
        <taxon>Flavobacteriia</taxon>
        <taxon>Flavobacteriales</taxon>
        <taxon>Flavobacteriaceae</taxon>
        <taxon>Flavobacterium</taxon>
    </lineage>
</organism>
<proteinExistence type="predicted"/>
<reference evidence="1 2" key="1">
    <citation type="submission" date="2013-09" db="EMBL/GenBank/DDBJ databases">
        <authorList>
            <person name="Zeng Z."/>
            <person name="Chen C."/>
        </authorList>
    </citation>
    <scope>NUCLEOTIDE SEQUENCE [LARGE SCALE GENOMIC DNA]</scope>
    <source>
        <strain evidence="1 2">F44-8</strain>
    </source>
</reference>
<accession>A0A0A2LMS1</accession>
<dbReference type="AlphaFoldDB" id="A0A0A2LMS1"/>
<evidence type="ECO:0000313" key="1">
    <source>
        <dbReference type="EMBL" id="KGO81169.1"/>
    </source>
</evidence>
<keyword evidence="2" id="KW-1185">Reference proteome</keyword>
<dbReference type="RefSeq" id="WP_035133254.1">
    <property type="nucleotide sequence ID" value="NZ_JRLV01000008.1"/>
</dbReference>
<sequence>MAIHKLLIDDFVTIDYELIAIHSSLEDYRLAYFINRELSILLEKSPKDIEIKVKEGESCFSRFIYEDEDKEITWNLLENKNTIVSKQQESISLFDAAGFDVSTNVFLLPEFKKVDYIIKIENICGNFAIEELVEKLLKIRQVTTAYKIDHQKLKSKNNLIF</sequence>
<evidence type="ECO:0000313" key="2">
    <source>
        <dbReference type="Proteomes" id="UP000030129"/>
    </source>
</evidence>
<gene>
    <name evidence="1" type="ORF">Q763_08790</name>
</gene>
<dbReference type="eggNOG" id="ENOG5032ZD8">
    <property type="taxonomic scope" value="Bacteria"/>
</dbReference>
<name>A0A0A2LMS1_9FLAO</name>
<protein>
    <recommendedName>
        <fullName evidence="3">IPExxxVDY family protein</fullName>
    </recommendedName>
</protein>
<dbReference type="NCBIfam" id="NF033205">
    <property type="entry name" value="IPExxxVDY"/>
    <property type="match status" value="1"/>
</dbReference>
<comment type="caution">
    <text evidence="1">The sequence shown here is derived from an EMBL/GenBank/DDBJ whole genome shotgun (WGS) entry which is preliminary data.</text>
</comment>
<dbReference type="Proteomes" id="UP000030129">
    <property type="component" value="Unassembled WGS sequence"/>
</dbReference>
<evidence type="ECO:0008006" key="3">
    <source>
        <dbReference type="Google" id="ProtNLM"/>
    </source>
</evidence>
<dbReference type="InterPro" id="IPR047690">
    <property type="entry name" value="IPExxxVDY_fam"/>
</dbReference>